<dbReference type="AlphaFoldDB" id="A0A9J5XX39"/>
<gene>
    <name evidence="2" type="ORF">H5410_042697</name>
</gene>
<evidence type="ECO:0000256" key="1">
    <source>
        <dbReference type="SAM" id="MobiDB-lite"/>
    </source>
</evidence>
<reference evidence="2 3" key="1">
    <citation type="submission" date="2020-09" db="EMBL/GenBank/DDBJ databases">
        <title>De no assembly of potato wild relative species, Solanum commersonii.</title>
        <authorList>
            <person name="Cho K."/>
        </authorList>
    </citation>
    <scope>NUCLEOTIDE SEQUENCE [LARGE SCALE GENOMIC DNA]</scope>
    <source>
        <strain evidence="2">LZ3.2</strain>
        <tissue evidence="2">Leaf</tissue>
    </source>
</reference>
<name>A0A9J5XX39_SOLCO</name>
<dbReference type="EMBL" id="JACXVP010000008">
    <property type="protein sequence ID" value="KAG5592183.1"/>
    <property type="molecule type" value="Genomic_DNA"/>
</dbReference>
<dbReference type="Proteomes" id="UP000824120">
    <property type="component" value="Chromosome 8"/>
</dbReference>
<protein>
    <submittedName>
        <fullName evidence="2">Uncharacterized protein</fullName>
    </submittedName>
</protein>
<accession>A0A9J5XX39</accession>
<sequence>MDRGMRDVLNSTHSRTWFSPQRVSSTEELGRTRSISHHLTYGTLSISSGTGGQQLYDTSTPSFTWATPQDFRSGGGIGEAEANGARLAAP</sequence>
<feature type="region of interest" description="Disordered" evidence="1">
    <location>
        <begin position="71"/>
        <end position="90"/>
    </location>
</feature>
<comment type="caution">
    <text evidence="2">The sequence shown here is derived from an EMBL/GenBank/DDBJ whole genome shotgun (WGS) entry which is preliminary data.</text>
</comment>
<evidence type="ECO:0000313" key="2">
    <source>
        <dbReference type="EMBL" id="KAG5592183.1"/>
    </source>
</evidence>
<keyword evidence="3" id="KW-1185">Reference proteome</keyword>
<evidence type="ECO:0000313" key="3">
    <source>
        <dbReference type="Proteomes" id="UP000824120"/>
    </source>
</evidence>
<proteinExistence type="predicted"/>
<feature type="compositionally biased region" description="Low complexity" evidence="1">
    <location>
        <begin position="79"/>
        <end position="90"/>
    </location>
</feature>
<organism evidence="2 3">
    <name type="scientific">Solanum commersonii</name>
    <name type="common">Commerson's wild potato</name>
    <name type="synonym">Commerson's nightshade</name>
    <dbReference type="NCBI Taxonomy" id="4109"/>
    <lineage>
        <taxon>Eukaryota</taxon>
        <taxon>Viridiplantae</taxon>
        <taxon>Streptophyta</taxon>
        <taxon>Embryophyta</taxon>
        <taxon>Tracheophyta</taxon>
        <taxon>Spermatophyta</taxon>
        <taxon>Magnoliopsida</taxon>
        <taxon>eudicotyledons</taxon>
        <taxon>Gunneridae</taxon>
        <taxon>Pentapetalae</taxon>
        <taxon>asterids</taxon>
        <taxon>lamiids</taxon>
        <taxon>Solanales</taxon>
        <taxon>Solanaceae</taxon>
        <taxon>Solanoideae</taxon>
        <taxon>Solaneae</taxon>
        <taxon>Solanum</taxon>
    </lineage>
</organism>